<sequence length="221" mass="23704">MRLNKFYILIFALAVLVAGCGKDNYDEPSSMLMGKVVYNGEAIGVKGTGSAVQLELWQDGYDLYTSIPVYLTQDGSFSASLFDGTYKLVSKSGNGPWVSAQDTVVVTVKGSTTVDYPVTPFYTVSNENFSLSGSTLTATFNVAQVSGSQSVERAILVVNKTSFVDETAQIQRVDLTDPGTGQITMTMTLSDDVLSNATLNARVGVKISGREAIYSLVQNIK</sequence>
<evidence type="ECO:0000313" key="3">
    <source>
        <dbReference type="EMBL" id="RKD91334.1"/>
    </source>
</evidence>
<comment type="caution">
    <text evidence="3">The sequence shown here is derived from an EMBL/GenBank/DDBJ whole genome shotgun (WGS) entry which is preliminary data.</text>
</comment>
<dbReference type="AlphaFoldDB" id="A0A419W787"/>
<dbReference type="Gene3D" id="2.60.40.2060">
    <property type="match status" value="1"/>
</dbReference>
<proteinExistence type="predicted"/>
<protein>
    <submittedName>
        <fullName evidence="3">Uncharacterized protein DUF3823</fullName>
    </submittedName>
</protein>
<evidence type="ECO:0000259" key="2">
    <source>
        <dbReference type="Pfam" id="PF18003"/>
    </source>
</evidence>
<gene>
    <name evidence="3" type="ORF">BC643_1687</name>
</gene>
<dbReference type="Pfam" id="PF18003">
    <property type="entry name" value="DUF3823_C"/>
    <property type="match status" value="1"/>
</dbReference>
<keyword evidence="4" id="KW-1185">Reference proteome</keyword>
<evidence type="ECO:0000259" key="1">
    <source>
        <dbReference type="Pfam" id="PF12866"/>
    </source>
</evidence>
<dbReference type="Proteomes" id="UP000283387">
    <property type="component" value="Unassembled WGS sequence"/>
</dbReference>
<name>A0A419W787_9BACT</name>
<dbReference type="EMBL" id="RAPN01000001">
    <property type="protein sequence ID" value="RKD91334.1"/>
    <property type="molecule type" value="Genomic_DNA"/>
</dbReference>
<dbReference type="InterPro" id="IPR041186">
    <property type="entry name" value="DUF3823_C"/>
</dbReference>
<evidence type="ECO:0000313" key="4">
    <source>
        <dbReference type="Proteomes" id="UP000283387"/>
    </source>
</evidence>
<dbReference type="OrthoDB" id="1433240at2"/>
<dbReference type="InterPro" id="IPR024278">
    <property type="entry name" value="DUF3823_N"/>
</dbReference>
<reference evidence="3 4" key="1">
    <citation type="submission" date="2018-09" db="EMBL/GenBank/DDBJ databases">
        <title>Genomic Encyclopedia of Archaeal and Bacterial Type Strains, Phase II (KMG-II): from individual species to whole genera.</title>
        <authorList>
            <person name="Goeker M."/>
        </authorList>
    </citation>
    <scope>NUCLEOTIDE SEQUENCE [LARGE SCALE GENOMIC DNA]</scope>
    <source>
        <strain evidence="3 4">DSM 27148</strain>
    </source>
</reference>
<accession>A0A419W787</accession>
<feature type="domain" description="DUF3823" evidence="2">
    <location>
        <begin position="122"/>
        <end position="219"/>
    </location>
</feature>
<dbReference type="RefSeq" id="WP_120272648.1">
    <property type="nucleotide sequence ID" value="NZ_RAPN01000001.1"/>
</dbReference>
<dbReference type="Pfam" id="PF12866">
    <property type="entry name" value="DUF3823"/>
    <property type="match status" value="1"/>
</dbReference>
<dbReference type="Gene3D" id="2.60.40.1120">
    <property type="entry name" value="Carboxypeptidase-like, regulatory domain"/>
    <property type="match status" value="1"/>
</dbReference>
<organism evidence="3 4">
    <name type="scientific">Mangrovibacterium diazotrophicum</name>
    <dbReference type="NCBI Taxonomy" id="1261403"/>
    <lineage>
        <taxon>Bacteria</taxon>
        <taxon>Pseudomonadati</taxon>
        <taxon>Bacteroidota</taxon>
        <taxon>Bacteroidia</taxon>
        <taxon>Marinilabiliales</taxon>
        <taxon>Prolixibacteraceae</taxon>
        <taxon>Mangrovibacterium</taxon>
    </lineage>
</organism>
<feature type="domain" description="DUF3823" evidence="1">
    <location>
        <begin position="30"/>
        <end position="119"/>
    </location>
</feature>
<dbReference type="PROSITE" id="PS51257">
    <property type="entry name" value="PROKAR_LIPOPROTEIN"/>
    <property type="match status" value="1"/>
</dbReference>